<evidence type="ECO:0000259" key="6">
    <source>
        <dbReference type="Pfam" id="PF01134"/>
    </source>
</evidence>
<sequence length="89" mass="9455">MRNNVKTITIIGGGLAGTEAAYQLAEHGFNVKLYEMRPDKMTPAHSTGFLGELVCSNSLKSESLSTGSGLLKAELDKLGSIIIKTAQET</sequence>
<keyword evidence="5" id="KW-0520">NAD</keyword>
<keyword evidence="2" id="KW-0285">Flavoprotein</keyword>
<name>A0A3D5QCT7_FLESI</name>
<proteinExistence type="predicted"/>
<dbReference type="GO" id="GO:0030488">
    <property type="term" value="P:tRNA methylation"/>
    <property type="evidence" value="ECO:0007669"/>
    <property type="project" value="TreeGrafter"/>
</dbReference>
<dbReference type="InterPro" id="IPR002218">
    <property type="entry name" value="MnmG-rel"/>
</dbReference>
<dbReference type="Gene3D" id="3.50.50.60">
    <property type="entry name" value="FAD/NAD(P)-binding domain"/>
    <property type="match status" value="1"/>
</dbReference>
<dbReference type="InterPro" id="IPR040131">
    <property type="entry name" value="MnmG_N"/>
</dbReference>
<dbReference type="GO" id="GO:0005829">
    <property type="term" value="C:cytosol"/>
    <property type="evidence" value="ECO:0007669"/>
    <property type="project" value="TreeGrafter"/>
</dbReference>
<evidence type="ECO:0000313" key="7">
    <source>
        <dbReference type="EMBL" id="HCW93637.1"/>
    </source>
</evidence>
<reference evidence="7 8" key="1">
    <citation type="journal article" date="2018" name="Nat. Biotechnol.">
        <title>A standardized bacterial taxonomy based on genome phylogeny substantially revises the tree of life.</title>
        <authorList>
            <person name="Parks D.H."/>
            <person name="Chuvochina M."/>
            <person name="Waite D.W."/>
            <person name="Rinke C."/>
            <person name="Skarshewski A."/>
            <person name="Chaumeil P.A."/>
            <person name="Hugenholtz P."/>
        </authorList>
    </citation>
    <scope>NUCLEOTIDE SEQUENCE [LARGE SCALE GENOMIC DNA]</scope>
    <source>
        <strain evidence="7">UBA8672</strain>
    </source>
</reference>
<dbReference type="EMBL" id="DPPF01000166">
    <property type="protein sequence ID" value="HCW93637.1"/>
    <property type="molecule type" value="Genomic_DNA"/>
</dbReference>
<dbReference type="SUPFAM" id="SSF51735">
    <property type="entry name" value="NAD(P)-binding Rossmann-fold domains"/>
    <property type="match status" value="1"/>
</dbReference>
<dbReference type="InterPro" id="IPR036291">
    <property type="entry name" value="NAD(P)-bd_dom_sf"/>
</dbReference>
<dbReference type="PANTHER" id="PTHR11806">
    <property type="entry name" value="GLUCOSE INHIBITED DIVISION PROTEIN A"/>
    <property type="match status" value="1"/>
</dbReference>
<evidence type="ECO:0000256" key="1">
    <source>
        <dbReference type="ARBA" id="ARBA00001974"/>
    </source>
</evidence>
<dbReference type="InterPro" id="IPR036188">
    <property type="entry name" value="FAD/NAD-bd_sf"/>
</dbReference>
<keyword evidence="4" id="KW-0274">FAD</keyword>
<evidence type="ECO:0000256" key="5">
    <source>
        <dbReference type="ARBA" id="ARBA00023027"/>
    </source>
</evidence>
<keyword evidence="7" id="KW-0489">Methyltransferase</keyword>
<keyword evidence="7" id="KW-0808">Transferase</keyword>
<feature type="domain" description="MnmG N-terminal" evidence="6">
    <location>
        <begin position="8"/>
        <end position="88"/>
    </location>
</feature>
<dbReference type="GO" id="GO:0002098">
    <property type="term" value="P:tRNA wobble uridine modification"/>
    <property type="evidence" value="ECO:0007669"/>
    <property type="project" value="TreeGrafter"/>
</dbReference>
<gene>
    <name evidence="7" type="ORF">DHM44_08135</name>
</gene>
<evidence type="ECO:0000313" key="8">
    <source>
        <dbReference type="Proteomes" id="UP000262325"/>
    </source>
</evidence>
<evidence type="ECO:0000256" key="2">
    <source>
        <dbReference type="ARBA" id="ARBA00022630"/>
    </source>
</evidence>
<protein>
    <submittedName>
        <fullName evidence="7">FADH(2)-oxidizing methylenetetrahydrofolate--tRNA-(Uracil(54)-C(5))-methyltransferase TrmFO</fullName>
    </submittedName>
</protein>
<feature type="non-terminal residue" evidence="7">
    <location>
        <position position="89"/>
    </location>
</feature>
<dbReference type="Proteomes" id="UP000262325">
    <property type="component" value="Unassembled WGS sequence"/>
</dbReference>
<dbReference type="GO" id="GO:0050660">
    <property type="term" value="F:flavin adenine dinucleotide binding"/>
    <property type="evidence" value="ECO:0007669"/>
    <property type="project" value="InterPro"/>
</dbReference>
<evidence type="ECO:0000256" key="3">
    <source>
        <dbReference type="ARBA" id="ARBA00022694"/>
    </source>
</evidence>
<dbReference type="GO" id="GO:0008168">
    <property type="term" value="F:methyltransferase activity"/>
    <property type="evidence" value="ECO:0007669"/>
    <property type="project" value="UniProtKB-KW"/>
</dbReference>
<comment type="cofactor">
    <cofactor evidence="1">
        <name>FAD</name>
        <dbReference type="ChEBI" id="CHEBI:57692"/>
    </cofactor>
</comment>
<keyword evidence="3" id="KW-0819">tRNA processing</keyword>
<dbReference type="AlphaFoldDB" id="A0A3D5QCT7"/>
<organism evidence="7 8">
    <name type="scientific">Flexistipes sinusarabici</name>
    <dbReference type="NCBI Taxonomy" id="2352"/>
    <lineage>
        <taxon>Bacteria</taxon>
        <taxon>Pseudomonadati</taxon>
        <taxon>Deferribacterota</taxon>
        <taxon>Deferribacteres</taxon>
        <taxon>Deferribacterales</taxon>
        <taxon>Flexistipitaceae</taxon>
        <taxon>Flexistipes</taxon>
    </lineage>
</organism>
<accession>A0A3D5QCT7</accession>
<dbReference type="PANTHER" id="PTHR11806:SF2">
    <property type="entry name" value="METHYLENETETRAHYDROFOLATE--TRNA-(URACIL-5-)-METHYLTRANSFERASE TRMFO"/>
    <property type="match status" value="1"/>
</dbReference>
<comment type="caution">
    <text evidence="7">The sequence shown here is derived from an EMBL/GenBank/DDBJ whole genome shotgun (WGS) entry which is preliminary data.</text>
</comment>
<dbReference type="Pfam" id="PF01134">
    <property type="entry name" value="GIDA"/>
    <property type="match status" value="1"/>
</dbReference>
<evidence type="ECO:0000256" key="4">
    <source>
        <dbReference type="ARBA" id="ARBA00022827"/>
    </source>
</evidence>